<proteinExistence type="predicted"/>
<evidence type="ECO:0000259" key="7">
    <source>
        <dbReference type="Pfam" id="PF02687"/>
    </source>
</evidence>
<feature type="transmembrane region" description="Helical" evidence="6">
    <location>
        <begin position="300"/>
        <end position="322"/>
    </location>
</feature>
<keyword evidence="2" id="KW-1003">Cell membrane</keyword>
<dbReference type="GO" id="GO:0005886">
    <property type="term" value="C:plasma membrane"/>
    <property type="evidence" value="ECO:0007669"/>
    <property type="project" value="UniProtKB-SubCell"/>
</dbReference>
<feature type="transmembrane region" description="Helical" evidence="6">
    <location>
        <begin position="460"/>
        <end position="479"/>
    </location>
</feature>
<dbReference type="PANTHER" id="PTHR30287:SF1">
    <property type="entry name" value="INNER MEMBRANE PROTEIN"/>
    <property type="match status" value="1"/>
</dbReference>
<evidence type="ECO:0000256" key="3">
    <source>
        <dbReference type="ARBA" id="ARBA00022692"/>
    </source>
</evidence>
<dbReference type="AlphaFoldDB" id="A0AAP8SQ35"/>
<evidence type="ECO:0000313" key="9">
    <source>
        <dbReference type="Proteomes" id="UP000235162"/>
    </source>
</evidence>
<protein>
    <submittedName>
        <fullName evidence="8">ABC transporter permease</fullName>
    </submittedName>
</protein>
<keyword evidence="5 6" id="KW-0472">Membrane</keyword>
<feature type="domain" description="ABC3 transporter permease C-terminal" evidence="7">
    <location>
        <begin position="700"/>
        <end position="813"/>
    </location>
</feature>
<dbReference type="Pfam" id="PF02687">
    <property type="entry name" value="FtsX"/>
    <property type="match status" value="2"/>
</dbReference>
<feature type="transmembrane region" description="Helical" evidence="6">
    <location>
        <begin position="248"/>
        <end position="268"/>
    </location>
</feature>
<keyword evidence="4 6" id="KW-1133">Transmembrane helix</keyword>
<organism evidence="8 9">
    <name type="scientific">Halioglobus japonicus</name>
    <dbReference type="NCBI Taxonomy" id="930805"/>
    <lineage>
        <taxon>Bacteria</taxon>
        <taxon>Pseudomonadati</taxon>
        <taxon>Pseudomonadota</taxon>
        <taxon>Gammaproteobacteria</taxon>
        <taxon>Cellvibrionales</taxon>
        <taxon>Halieaceae</taxon>
        <taxon>Halioglobus</taxon>
    </lineage>
</organism>
<feature type="transmembrane region" description="Helical" evidence="6">
    <location>
        <begin position="408"/>
        <end position="431"/>
    </location>
</feature>
<feature type="domain" description="ABC3 transporter permease C-terminal" evidence="7">
    <location>
        <begin position="253"/>
        <end position="368"/>
    </location>
</feature>
<evidence type="ECO:0000313" key="8">
    <source>
        <dbReference type="EMBL" id="PLW88184.1"/>
    </source>
</evidence>
<sequence length="820" mass="88987">MLARDWRGGELGVLVLALVLAVGVVSGISAFTTRLQNALETESHRFLAADLVARSGRELPAPWLDEAQQRDLEIATVLTFPSMVYAGDDAMQLASVKAVSDAYPLRGELGFSETAFAEVVPRSQGPGPGQVWLDSRLFPLLDVALGDSVDVGDATLTVSGAVRSEPDQAVGMYGYGPRLMMHYSDIDATGVIQPGSRVSFRQLYAGDADALLQFKEWLEPQLEPGQRLIDVSEGQPGVGEALARAESFLLLAGSLGVVLAGVAIALAARRFSERHNDYVAVMKSLGATSKVVNGLYGRSLLLLGGVATLLGCLLGWSIQSLFFTLFADQLPVQPAPSGPRPYLIGAATSLTCLLSFAWPPLRRLGQASPLRVLRKDVPLHSGRTFGDYLLGLTAISLLMFWYSGDWKLTLAVLAGLAITVALGMVLALTLLRGGRQLGMSAGSIWRLALAGLQRRGTANALQVVIFAMAIMLLLILVLVRTSLVDEWQMQLPEDAPNHFMINIGPEDVQAVDQSLRQADIHSEALYAMIRGRLMAVNDEALPTWEEAEAAGHERHQREANFTWSESLPPDNQLLEGQWWEPGTEEPLVSVEAEFAERYGLSIGDELSLLVGSQPLMARVSSVRELDWQSMRPNFYLIFPPKLLANYPATFMTSFHLSADDKLFLNGFIREFPTVTVIEMDMVIDQIRSIINQVSAAIELVLLVILATGSLVLVAGVQASVDARMHESSILRALGASRRLILGGLWIEFAALGLFAGLLAVIAAEMSVAILQFWVMDMRYVPSPWLWPLGIAGGILLIAGLGVWSCRRVVSHPPVAVLREL</sequence>
<dbReference type="KEGG" id="hja:BST95_13030"/>
<evidence type="ECO:0000256" key="6">
    <source>
        <dbReference type="SAM" id="Phobius"/>
    </source>
</evidence>
<dbReference type="EMBL" id="PKUR01000001">
    <property type="protein sequence ID" value="PLW88184.1"/>
    <property type="molecule type" value="Genomic_DNA"/>
</dbReference>
<feature type="transmembrane region" description="Helical" evidence="6">
    <location>
        <begin position="342"/>
        <end position="361"/>
    </location>
</feature>
<accession>A0AAP8SQ35</accession>
<name>A0AAP8SQ35_9GAMM</name>
<feature type="transmembrane region" description="Helical" evidence="6">
    <location>
        <begin position="739"/>
        <end position="763"/>
    </location>
</feature>
<evidence type="ECO:0000256" key="2">
    <source>
        <dbReference type="ARBA" id="ARBA00022475"/>
    </source>
</evidence>
<gene>
    <name evidence="8" type="ORF">C0029_05165</name>
</gene>
<evidence type="ECO:0000256" key="5">
    <source>
        <dbReference type="ARBA" id="ARBA00023136"/>
    </source>
</evidence>
<feature type="transmembrane region" description="Helical" evidence="6">
    <location>
        <begin position="382"/>
        <end position="402"/>
    </location>
</feature>
<evidence type="ECO:0000256" key="4">
    <source>
        <dbReference type="ARBA" id="ARBA00022989"/>
    </source>
</evidence>
<dbReference type="InterPro" id="IPR003838">
    <property type="entry name" value="ABC3_permease_C"/>
</dbReference>
<reference evidence="8 9" key="1">
    <citation type="submission" date="2018-01" db="EMBL/GenBank/DDBJ databases">
        <title>The draft genome sequence of Halioglobus japonicus S1-36.</title>
        <authorList>
            <person name="Du Z.-J."/>
            <person name="Shi M.-J."/>
        </authorList>
    </citation>
    <scope>NUCLEOTIDE SEQUENCE [LARGE SCALE GENOMIC DNA]</scope>
    <source>
        <strain evidence="8 9">S1-36</strain>
    </source>
</reference>
<dbReference type="PANTHER" id="PTHR30287">
    <property type="entry name" value="MEMBRANE COMPONENT OF PREDICTED ABC SUPERFAMILY METABOLITE UPTAKE TRANSPORTER"/>
    <property type="match status" value="1"/>
</dbReference>
<feature type="transmembrane region" description="Helical" evidence="6">
    <location>
        <begin position="695"/>
        <end position="718"/>
    </location>
</feature>
<comment type="caution">
    <text evidence="8">The sequence shown here is derived from an EMBL/GenBank/DDBJ whole genome shotgun (WGS) entry which is preliminary data.</text>
</comment>
<feature type="transmembrane region" description="Helical" evidence="6">
    <location>
        <begin position="783"/>
        <end position="803"/>
    </location>
</feature>
<dbReference type="Proteomes" id="UP000235162">
    <property type="component" value="Unassembled WGS sequence"/>
</dbReference>
<keyword evidence="9" id="KW-1185">Reference proteome</keyword>
<keyword evidence="3 6" id="KW-0812">Transmembrane</keyword>
<comment type="subcellular location">
    <subcellularLocation>
        <location evidence="1">Cell membrane</location>
        <topology evidence="1">Multi-pass membrane protein</topology>
    </subcellularLocation>
</comment>
<dbReference type="InterPro" id="IPR038766">
    <property type="entry name" value="Membrane_comp_ABC_pdt"/>
</dbReference>
<evidence type="ECO:0000256" key="1">
    <source>
        <dbReference type="ARBA" id="ARBA00004651"/>
    </source>
</evidence>